<evidence type="ECO:0000313" key="1">
    <source>
        <dbReference type="EMBL" id="QQG33723.1"/>
    </source>
</evidence>
<dbReference type="InterPro" id="IPR036442">
    <property type="entry name" value="ProQ/FinO_sf"/>
</dbReference>
<organism evidence="1 2">
    <name type="scientific">Cronobacter phage A24</name>
    <dbReference type="NCBI Taxonomy" id="2795745"/>
    <lineage>
        <taxon>Viruses</taxon>
        <taxon>Duplodnaviria</taxon>
        <taxon>Heunggongvirae</taxon>
        <taxon>Uroviricota</taxon>
        <taxon>Caudoviricetes</taxon>
        <taxon>Grimontviridae</taxon>
        <taxon>Crifsvirus</taxon>
        <taxon>Crifsvirus A24</taxon>
    </lineage>
</organism>
<reference evidence="1 2" key="1">
    <citation type="submission" date="2020-12" db="EMBL/GenBank/DDBJ databases">
        <authorList>
            <person name="Luo D."/>
            <person name="Li C."/>
            <person name="Zeng H."/>
        </authorList>
    </citation>
    <scope>NUCLEOTIDE SEQUENCE [LARGE SCALE GENOMIC DNA]</scope>
</reference>
<dbReference type="RefSeq" id="YP_010671971.1">
    <property type="nucleotide sequence ID" value="NC_070973.1"/>
</dbReference>
<dbReference type="GeneID" id="77948233"/>
<dbReference type="Proteomes" id="UP000595896">
    <property type="component" value="Segment"/>
</dbReference>
<evidence type="ECO:0000313" key="2">
    <source>
        <dbReference type="Proteomes" id="UP000595896"/>
    </source>
</evidence>
<dbReference type="SUPFAM" id="SSF48657">
    <property type="entry name" value="FinO-like"/>
    <property type="match status" value="1"/>
</dbReference>
<proteinExistence type="predicted"/>
<sequence>MKFSPEMYEAYQTIKPVMMDLYPLAMKPDDPLPLTIEAQQRMQTDPYIRYSDNELAWFFTIWLARREYTMNICRMQKLYDENGVEVCEVPHEVLAERAYHLARFTRTLDMSNRSWKRLKARQHGYSKQTTGKADFNPWCGRGHS</sequence>
<dbReference type="KEGG" id="vg:77948233"/>
<accession>A0A7T5QXR6</accession>
<name>A0A7T5QXR6_9CAUD</name>
<dbReference type="EMBL" id="MW343794">
    <property type="protein sequence ID" value="QQG33723.1"/>
    <property type="molecule type" value="Genomic_DNA"/>
</dbReference>
<keyword evidence="2" id="KW-1185">Reference proteome</keyword>
<protein>
    <submittedName>
        <fullName evidence="1">Uncharacterized protein</fullName>
    </submittedName>
</protein>